<dbReference type="PANTHER" id="PTHR13906">
    <property type="entry name" value="PORCUPINE"/>
    <property type="match status" value="1"/>
</dbReference>
<dbReference type="GO" id="GO:0006661">
    <property type="term" value="P:phosphatidylinositol biosynthetic process"/>
    <property type="evidence" value="ECO:0007669"/>
    <property type="project" value="TreeGrafter"/>
</dbReference>
<protein>
    <recommendedName>
        <fullName evidence="10">Lysophospholipid acyltransferase 7</fullName>
    </recommendedName>
</protein>
<evidence type="ECO:0000256" key="1">
    <source>
        <dbReference type="ARBA" id="ARBA00004141"/>
    </source>
</evidence>
<evidence type="ECO:0000256" key="5">
    <source>
        <dbReference type="ARBA" id="ARBA00022692"/>
    </source>
</evidence>
<accession>A0A0K8TNZ5</accession>
<evidence type="ECO:0000256" key="6">
    <source>
        <dbReference type="ARBA" id="ARBA00022989"/>
    </source>
</evidence>
<evidence type="ECO:0000256" key="2">
    <source>
        <dbReference type="ARBA" id="ARBA00005074"/>
    </source>
</evidence>
<dbReference type="GO" id="GO:0044233">
    <property type="term" value="C:mitochondria-associated endoplasmic reticulum membrane contact site"/>
    <property type="evidence" value="ECO:0007669"/>
    <property type="project" value="TreeGrafter"/>
</dbReference>
<evidence type="ECO:0000256" key="12">
    <source>
        <dbReference type="SAM" id="Phobius"/>
    </source>
</evidence>
<dbReference type="GO" id="GO:0030258">
    <property type="term" value="P:lipid modification"/>
    <property type="evidence" value="ECO:0007669"/>
    <property type="project" value="TreeGrafter"/>
</dbReference>
<dbReference type="AlphaFoldDB" id="A0A0K8TNZ5"/>
<dbReference type="Pfam" id="PF03062">
    <property type="entry name" value="MBOAT"/>
    <property type="match status" value="1"/>
</dbReference>
<keyword evidence="5 12" id="KW-0812">Transmembrane</keyword>
<reference evidence="13" key="1">
    <citation type="journal article" date="2015" name="Insect Biochem. Mol. Biol.">
        <title>An insight into the sialome of the horse fly, Tabanus bromius.</title>
        <authorList>
            <person name="Ribeiro J.M."/>
            <person name="Kazimirova M."/>
            <person name="Takac P."/>
            <person name="Andersen J.F."/>
            <person name="Francischetti I.M."/>
        </authorList>
    </citation>
    <scope>NUCLEOTIDE SEQUENCE</scope>
</reference>
<keyword evidence="8" id="KW-0012">Acyltransferase</keyword>
<feature type="transmembrane region" description="Helical" evidence="12">
    <location>
        <begin position="34"/>
        <end position="66"/>
    </location>
</feature>
<sequence>MSWDDIIYLACLLGCIVFGYYYRKISDVSNRKIIGTVFGLFITFVTSGLHILHPIVSCLICAILIIKLPKHICHIASFAFMFSYLLFFRTATYFGLPEPPGHTNMIQMVLTLKLVGLAFEANSAYKIGKEIKNKLSNREKIDYETKEMEELSNLCSLKFTDIFHYAFNYIGVLTGPYYRYRTFSDYFQTAYKDHADCFQATIDKLKWTAFYGVMFLVVSSIWPLSYATSAEFYEERSFFYRLCYVWPTFFIFRMRIYIGLTLSECVCTNAGFGAYPDMCDAASGEGPKQKSILPPEQNLEKLTYNFNTIKNIDVYETESCITFREAMKKWNICVQYWLAVNIYKRFPNKKYRTFATLLVSAFWHGVCTGHYFCIMGAPMYLPIEDIYNKLFRGENVVGLRRKITDVIFWISKMFSLSYLGTGFLLLTFEKILFYCNSVYHFGYIYWAVLLAVGMFLSNQRRKTRKDKDKPLDQNSVPNNQHIKSQ</sequence>
<comment type="pathway">
    <text evidence="9">Phospholipid metabolism.</text>
</comment>
<keyword evidence="13" id="KW-0675">Receptor</keyword>
<feature type="transmembrane region" description="Helical" evidence="12">
    <location>
        <begin position="208"/>
        <end position="226"/>
    </location>
</feature>
<evidence type="ECO:0000256" key="8">
    <source>
        <dbReference type="ARBA" id="ARBA00023315"/>
    </source>
</evidence>
<evidence type="ECO:0000256" key="3">
    <source>
        <dbReference type="ARBA" id="ARBA00010323"/>
    </source>
</evidence>
<evidence type="ECO:0000256" key="7">
    <source>
        <dbReference type="ARBA" id="ARBA00023136"/>
    </source>
</evidence>
<keyword evidence="4" id="KW-0808">Transferase</keyword>
<evidence type="ECO:0000256" key="9">
    <source>
        <dbReference type="ARBA" id="ARBA00025707"/>
    </source>
</evidence>
<dbReference type="EMBL" id="GDAI01001993">
    <property type="protein sequence ID" value="JAI15610.1"/>
    <property type="molecule type" value="mRNA"/>
</dbReference>
<feature type="transmembrane region" description="Helical" evidence="12">
    <location>
        <begin position="438"/>
        <end position="457"/>
    </location>
</feature>
<evidence type="ECO:0000313" key="13">
    <source>
        <dbReference type="EMBL" id="JAI15610.1"/>
    </source>
</evidence>
<feature type="transmembrane region" description="Helical" evidence="12">
    <location>
        <begin position="6"/>
        <end position="22"/>
    </location>
</feature>
<dbReference type="GO" id="GO:0016020">
    <property type="term" value="C:membrane"/>
    <property type="evidence" value="ECO:0007669"/>
    <property type="project" value="UniProtKB-SubCell"/>
</dbReference>
<comment type="similarity">
    <text evidence="3">Belongs to the membrane-bound acyltransferase family.</text>
</comment>
<feature type="transmembrane region" description="Helical" evidence="12">
    <location>
        <begin position="406"/>
        <end position="426"/>
    </location>
</feature>
<feature type="transmembrane region" description="Helical" evidence="12">
    <location>
        <begin position="72"/>
        <end position="96"/>
    </location>
</feature>
<dbReference type="GO" id="GO:0071617">
    <property type="term" value="F:lysophospholipid acyltransferase activity"/>
    <property type="evidence" value="ECO:0007669"/>
    <property type="project" value="TreeGrafter"/>
</dbReference>
<feature type="region of interest" description="Disordered" evidence="11">
    <location>
        <begin position="463"/>
        <end position="485"/>
    </location>
</feature>
<evidence type="ECO:0000256" key="10">
    <source>
        <dbReference type="ARBA" id="ARBA00093678"/>
    </source>
</evidence>
<evidence type="ECO:0000256" key="4">
    <source>
        <dbReference type="ARBA" id="ARBA00022679"/>
    </source>
</evidence>
<comment type="pathway">
    <text evidence="2">Lipid metabolism; phospholipid metabolism.</text>
</comment>
<organism evidence="13">
    <name type="scientific">Tabanus bromius</name>
    <name type="common">Band-eyed brown horse fly</name>
    <dbReference type="NCBI Taxonomy" id="304241"/>
    <lineage>
        <taxon>Eukaryota</taxon>
        <taxon>Metazoa</taxon>
        <taxon>Ecdysozoa</taxon>
        <taxon>Arthropoda</taxon>
        <taxon>Hexapoda</taxon>
        <taxon>Insecta</taxon>
        <taxon>Pterygota</taxon>
        <taxon>Neoptera</taxon>
        <taxon>Endopterygota</taxon>
        <taxon>Diptera</taxon>
        <taxon>Brachycera</taxon>
        <taxon>Tabanomorpha</taxon>
        <taxon>Tabanoidea</taxon>
        <taxon>Tabanidae</taxon>
        <taxon>Tabanus</taxon>
    </lineage>
</organism>
<name>A0A0K8TNZ5_TABBR</name>
<proteinExistence type="evidence at transcript level"/>
<keyword evidence="7 12" id="KW-0472">Membrane</keyword>
<dbReference type="InterPro" id="IPR049941">
    <property type="entry name" value="LPLAT_7/PORCN-like"/>
</dbReference>
<comment type="subcellular location">
    <subcellularLocation>
        <location evidence="1">Membrane</location>
        <topology evidence="1">Multi-pass membrane protein</topology>
    </subcellularLocation>
</comment>
<dbReference type="PANTHER" id="PTHR13906:SF16">
    <property type="entry name" value="LYSOPHOSPHOLIPID ACYLTRANSFERASE 7"/>
    <property type="match status" value="1"/>
</dbReference>
<dbReference type="InterPro" id="IPR004299">
    <property type="entry name" value="MBOAT_fam"/>
</dbReference>
<keyword evidence="6 12" id="KW-1133">Transmembrane helix</keyword>
<evidence type="ECO:0000256" key="11">
    <source>
        <dbReference type="SAM" id="MobiDB-lite"/>
    </source>
</evidence>
<feature type="compositionally biased region" description="Polar residues" evidence="11">
    <location>
        <begin position="472"/>
        <end position="485"/>
    </location>
</feature>